<evidence type="ECO:0000313" key="1">
    <source>
        <dbReference type="EMBL" id="MFI1714128.1"/>
    </source>
</evidence>
<protein>
    <submittedName>
        <fullName evidence="1">Uncharacterized protein</fullName>
    </submittedName>
</protein>
<reference evidence="1 2" key="1">
    <citation type="submission" date="2024-10" db="EMBL/GenBank/DDBJ databases">
        <title>The Natural Products Discovery Center: Release of the First 8490 Sequenced Strains for Exploring Actinobacteria Biosynthetic Diversity.</title>
        <authorList>
            <person name="Kalkreuter E."/>
            <person name="Kautsar S.A."/>
            <person name="Yang D."/>
            <person name="Bader C.D."/>
            <person name="Teijaro C.N."/>
            <person name="Fluegel L."/>
            <person name="Davis C.M."/>
            <person name="Simpson J.R."/>
            <person name="Lauterbach L."/>
            <person name="Steele A.D."/>
            <person name="Gui C."/>
            <person name="Meng S."/>
            <person name="Li G."/>
            <person name="Viehrig K."/>
            <person name="Ye F."/>
            <person name="Su P."/>
            <person name="Kiefer A.F."/>
            <person name="Nichols A."/>
            <person name="Cepeda A.J."/>
            <person name="Yan W."/>
            <person name="Fan B."/>
            <person name="Jiang Y."/>
            <person name="Adhikari A."/>
            <person name="Zheng C.-J."/>
            <person name="Schuster L."/>
            <person name="Cowan T.M."/>
            <person name="Smanski M.J."/>
            <person name="Chevrette M.G."/>
            <person name="De Carvalho L.P.S."/>
            <person name="Shen B."/>
        </authorList>
    </citation>
    <scope>NUCLEOTIDE SEQUENCE [LARGE SCALE GENOMIC DNA]</scope>
    <source>
        <strain evidence="1 2">NPDC020602</strain>
    </source>
</reference>
<accession>A0ABW7U3D5</accession>
<comment type="caution">
    <text evidence="1">The sequence shown here is derived from an EMBL/GenBank/DDBJ whole genome shotgun (WGS) entry which is preliminary data.</text>
</comment>
<evidence type="ECO:0000313" key="2">
    <source>
        <dbReference type="Proteomes" id="UP001611339"/>
    </source>
</evidence>
<sequence length="295" mass="31894">MTTAPASPAELTGYRVRLLHATRAIVLPDLESSVEGEPLFRAVSPEGLLTLTVRGAQLPAAYLADVYRFRLAQYLQRGWVNEEAAAARGLDAEPYDVSALTDQHTLVVEAETGRLRGYGTLAGTRSPAGTRLGDPAHRPFVVERDYELRLADQLGAATPAAHVWEGKRLVRDYAMERSQAGVTVPWWVYRGWAEGCVQALAEEGAAVVGDGKPGVAIHQLGLLGFAARMLDVPARPSDPEDLFAPMWDQQQRSYPFVLTDGGALRPTLAHLDAILVSGEPGSVGARLTAYREARS</sequence>
<dbReference type="Proteomes" id="UP001611339">
    <property type="component" value="Unassembled WGS sequence"/>
</dbReference>
<gene>
    <name evidence="1" type="ORF">ACH407_11210</name>
</gene>
<proteinExistence type="predicted"/>
<organism evidence="1 2">
    <name type="scientific">Streptomyces litmocidini</name>
    <dbReference type="NCBI Taxonomy" id="67318"/>
    <lineage>
        <taxon>Bacteria</taxon>
        <taxon>Bacillati</taxon>
        <taxon>Actinomycetota</taxon>
        <taxon>Actinomycetes</taxon>
        <taxon>Kitasatosporales</taxon>
        <taxon>Streptomycetaceae</taxon>
        <taxon>Streptomyces</taxon>
    </lineage>
</organism>
<name>A0ABW7U3D5_9ACTN</name>
<dbReference type="EMBL" id="JBIRUI010000004">
    <property type="protein sequence ID" value="MFI1714128.1"/>
    <property type="molecule type" value="Genomic_DNA"/>
</dbReference>
<keyword evidence="2" id="KW-1185">Reference proteome</keyword>
<dbReference type="RefSeq" id="WP_123452566.1">
    <property type="nucleotide sequence ID" value="NZ_JBEYXG010000003.1"/>
</dbReference>